<dbReference type="Proteomes" id="UP001558613">
    <property type="component" value="Unassembled WGS sequence"/>
</dbReference>
<sequence length="114" mass="12676">MSFISCATDLDTFSLMNPVTADPAAHQVHQSPTYCVRGIDGSLPGCKGENWGSLAPIIPQISKQLHVDEWVPPVTFCLTSPGRDTQMAIHPHLISFNFKMVVMLPQANWWEKKL</sequence>
<gene>
    <name evidence="1" type="ORF">QQF64_016691</name>
</gene>
<dbReference type="EMBL" id="JAYMGO010000020">
    <property type="protein sequence ID" value="KAL1254462.1"/>
    <property type="molecule type" value="Genomic_DNA"/>
</dbReference>
<comment type="caution">
    <text evidence="1">The sequence shown here is derived from an EMBL/GenBank/DDBJ whole genome shotgun (WGS) entry which is preliminary data.</text>
</comment>
<protein>
    <submittedName>
        <fullName evidence="1">Uncharacterized protein</fullName>
    </submittedName>
</protein>
<proteinExistence type="predicted"/>
<reference evidence="1 2" key="1">
    <citation type="submission" date="2023-09" db="EMBL/GenBank/DDBJ databases">
        <authorList>
            <person name="Wang M."/>
        </authorList>
    </citation>
    <scope>NUCLEOTIDE SEQUENCE [LARGE SCALE GENOMIC DNA]</scope>
    <source>
        <strain evidence="1">GT-2023</strain>
        <tissue evidence="1">Liver</tissue>
    </source>
</reference>
<name>A0ABR3LNI1_9TELE</name>
<evidence type="ECO:0000313" key="2">
    <source>
        <dbReference type="Proteomes" id="UP001558613"/>
    </source>
</evidence>
<evidence type="ECO:0000313" key="1">
    <source>
        <dbReference type="EMBL" id="KAL1254462.1"/>
    </source>
</evidence>
<keyword evidence="2" id="KW-1185">Reference proteome</keyword>
<accession>A0ABR3LNI1</accession>
<organism evidence="1 2">
    <name type="scientific">Cirrhinus molitorella</name>
    <name type="common">mud carp</name>
    <dbReference type="NCBI Taxonomy" id="172907"/>
    <lineage>
        <taxon>Eukaryota</taxon>
        <taxon>Metazoa</taxon>
        <taxon>Chordata</taxon>
        <taxon>Craniata</taxon>
        <taxon>Vertebrata</taxon>
        <taxon>Euteleostomi</taxon>
        <taxon>Actinopterygii</taxon>
        <taxon>Neopterygii</taxon>
        <taxon>Teleostei</taxon>
        <taxon>Ostariophysi</taxon>
        <taxon>Cypriniformes</taxon>
        <taxon>Cyprinidae</taxon>
        <taxon>Labeoninae</taxon>
        <taxon>Labeonini</taxon>
        <taxon>Cirrhinus</taxon>
    </lineage>
</organism>